<feature type="DNA-binding region" description="H-T-H motif" evidence="4">
    <location>
        <begin position="38"/>
        <end position="57"/>
    </location>
</feature>
<dbReference type="PROSITE" id="PS50977">
    <property type="entry name" value="HTH_TETR_2"/>
    <property type="match status" value="1"/>
</dbReference>
<evidence type="ECO:0000259" key="5">
    <source>
        <dbReference type="PROSITE" id="PS50977"/>
    </source>
</evidence>
<reference evidence="6" key="1">
    <citation type="submission" date="2020-11" db="EMBL/GenBank/DDBJ databases">
        <title>Nocardioides cynanchi sp. nov., isolated from soil of rhizosphere of Cynanchum wilfordii.</title>
        <authorList>
            <person name="Lee J.-S."/>
            <person name="Suh M.K."/>
            <person name="Kim J.-S."/>
        </authorList>
    </citation>
    <scope>NUCLEOTIDE SEQUENCE</scope>
    <source>
        <strain evidence="6">KCTC 19276</strain>
    </source>
</reference>
<evidence type="ECO:0000256" key="3">
    <source>
        <dbReference type="ARBA" id="ARBA00023163"/>
    </source>
</evidence>
<dbReference type="Proteomes" id="UP000660668">
    <property type="component" value="Unassembled WGS sequence"/>
</dbReference>
<dbReference type="Gene3D" id="1.10.357.10">
    <property type="entry name" value="Tetracycline Repressor, domain 2"/>
    <property type="match status" value="1"/>
</dbReference>
<gene>
    <name evidence="6" type="ORF">ISU10_20285</name>
</gene>
<evidence type="ECO:0000313" key="6">
    <source>
        <dbReference type="EMBL" id="MBF4770119.1"/>
    </source>
</evidence>
<name>A0A930VMA2_9ACTN</name>
<accession>A0A930VMA2</accession>
<evidence type="ECO:0000313" key="7">
    <source>
        <dbReference type="Proteomes" id="UP000660668"/>
    </source>
</evidence>
<dbReference type="EMBL" id="JADKPO010000039">
    <property type="protein sequence ID" value="MBF4770119.1"/>
    <property type="molecule type" value="Genomic_DNA"/>
</dbReference>
<evidence type="ECO:0000256" key="4">
    <source>
        <dbReference type="PROSITE-ProRule" id="PRU00335"/>
    </source>
</evidence>
<comment type="caution">
    <text evidence="6">The sequence shown here is derived from an EMBL/GenBank/DDBJ whole genome shotgun (WGS) entry which is preliminary data.</text>
</comment>
<dbReference type="Pfam" id="PF21993">
    <property type="entry name" value="TetR_C_13_2"/>
    <property type="match status" value="1"/>
</dbReference>
<evidence type="ECO:0000256" key="2">
    <source>
        <dbReference type="ARBA" id="ARBA00023125"/>
    </source>
</evidence>
<proteinExistence type="predicted"/>
<keyword evidence="3" id="KW-0804">Transcription</keyword>
<dbReference type="PANTHER" id="PTHR47506">
    <property type="entry name" value="TRANSCRIPTIONAL REGULATORY PROTEIN"/>
    <property type="match status" value="1"/>
</dbReference>
<dbReference type="PANTHER" id="PTHR47506:SF3">
    <property type="entry name" value="HTH-TYPE TRANSCRIPTIONAL REGULATOR LMRA"/>
    <property type="match status" value="1"/>
</dbReference>
<dbReference type="RefSeq" id="WP_194698261.1">
    <property type="nucleotide sequence ID" value="NZ_JADKPO010000039.1"/>
</dbReference>
<dbReference type="InterPro" id="IPR054156">
    <property type="entry name" value="YxaF_TetR_C"/>
</dbReference>
<feature type="domain" description="HTH tetR-type" evidence="5">
    <location>
        <begin position="15"/>
        <end position="75"/>
    </location>
</feature>
<dbReference type="AlphaFoldDB" id="A0A930VMA2"/>
<dbReference type="InterPro" id="IPR036271">
    <property type="entry name" value="Tet_transcr_reg_TetR-rel_C_sf"/>
</dbReference>
<sequence>MTPDTRSDPRGDPRSDTRRRMIAGAAVAIGTKGVGAMSLRDLAKDAGVPLGSTYHHFPGGKAQLAEEAVGSIGRKVARLVERAKADGIEAALAAFTSVWREQLTDTDFRTGCPVLAVATGDDDELKELARGIFASWQELMVGGLVADGVPAERAPGLARMIISSLEGAVAVSRAERSLAPLDQVSAELVTLVQAARARR</sequence>
<dbReference type="SUPFAM" id="SSF46689">
    <property type="entry name" value="Homeodomain-like"/>
    <property type="match status" value="1"/>
</dbReference>
<keyword evidence="1" id="KW-0805">Transcription regulation</keyword>
<protein>
    <submittedName>
        <fullName evidence="6">TetR/AcrR family transcriptional regulator</fullName>
    </submittedName>
</protein>
<dbReference type="Pfam" id="PF00440">
    <property type="entry name" value="TetR_N"/>
    <property type="match status" value="1"/>
</dbReference>
<evidence type="ECO:0000256" key="1">
    <source>
        <dbReference type="ARBA" id="ARBA00023015"/>
    </source>
</evidence>
<dbReference type="GO" id="GO:0003677">
    <property type="term" value="F:DNA binding"/>
    <property type="evidence" value="ECO:0007669"/>
    <property type="project" value="UniProtKB-UniRule"/>
</dbReference>
<dbReference type="SUPFAM" id="SSF48498">
    <property type="entry name" value="Tetracyclin repressor-like, C-terminal domain"/>
    <property type="match status" value="1"/>
</dbReference>
<dbReference type="InterPro" id="IPR001647">
    <property type="entry name" value="HTH_TetR"/>
</dbReference>
<keyword evidence="2 4" id="KW-0238">DNA-binding</keyword>
<dbReference type="InterPro" id="IPR009057">
    <property type="entry name" value="Homeodomain-like_sf"/>
</dbReference>
<organism evidence="6 7">
    <name type="scientific">Nocardioides agariphilus</name>
    <dbReference type="NCBI Taxonomy" id="433664"/>
    <lineage>
        <taxon>Bacteria</taxon>
        <taxon>Bacillati</taxon>
        <taxon>Actinomycetota</taxon>
        <taxon>Actinomycetes</taxon>
        <taxon>Propionibacteriales</taxon>
        <taxon>Nocardioidaceae</taxon>
        <taxon>Nocardioides</taxon>
    </lineage>
</organism>
<keyword evidence="7" id="KW-1185">Reference proteome</keyword>